<dbReference type="PANTHER" id="PTHR43069">
    <property type="entry name" value="FUMARYLACETOACETASE"/>
    <property type="match status" value="1"/>
</dbReference>
<dbReference type="STRING" id="215243.A0A0D2E0J1"/>
<dbReference type="GeneID" id="27353558"/>
<evidence type="ECO:0000256" key="3">
    <source>
        <dbReference type="RuleBase" id="RU366008"/>
    </source>
</evidence>
<dbReference type="HOGENOM" id="CLU_1731478_0_0_1"/>
<dbReference type="EC" id="3.7.1.2" evidence="3"/>
<dbReference type="GO" id="GO:1902000">
    <property type="term" value="P:homogentisate catabolic process"/>
    <property type="evidence" value="ECO:0007669"/>
    <property type="project" value="TreeGrafter"/>
</dbReference>
<keyword evidence="3" id="KW-0828">Tyrosine catabolism</keyword>
<comment type="pathway">
    <text evidence="3">Amino-acid degradation; L-phenylalanine degradation; acetoacetate and fumarate from L-phenylalanine: step 6/6.</text>
</comment>
<dbReference type="GO" id="GO:0004334">
    <property type="term" value="F:fumarylacetoacetase activity"/>
    <property type="evidence" value="ECO:0007669"/>
    <property type="project" value="UniProtKB-UniRule"/>
</dbReference>
<evidence type="ECO:0000256" key="2">
    <source>
        <dbReference type="PIRSR" id="PIRSR605959-3"/>
    </source>
</evidence>
<dbReference type="InterPro" id="IPR036462">
    <property type="entry name" value="Fumarylacetoacetase_N_sf"/>
</dbReference>
<keyword evidence="1 2" id="KW-0479">Metal-binding</keyword>
<accession>A0A0D2E0J1</accession>
<dbReference type="EMBL" id="KN847332">
    <property type="protein sequence ID" value="KIW48928.1"/>
    <property type="molecule type" value="Genomic_DNA"/>
</dbReference>
<dbReference type="GO" id="GO:0046872">
    <property type="term" value="F:metal ion binding"/>
    <property type="evidence" value="ECO:0007669"/>
    <property type="project" value="UniProtKB-UniRule"/>
</dbReference>
<sequence length="151" mass="17084">MKDLGPRIGAAIGQEILDLKFLIGADVLESLSINLDCLKLPTPNHFAILEKNNLRLVRTFLRRLMVKDTDLGSLPRDSHSRRQVALHHRCDIQMHLPIRIGNFTDFLLTYTTLRTHCSSWSRTECKLLPPSDSISRTSIFIRGLGHISSSP</sequence>
<feature type="domain" description="Fumarylacetoacetase N-terminal" evidence="4">
    <location>
        <begin position="5"/>
        <end position="97"/>
    </location>
</feature>
<dbReference type="RefSeq" id="XP_016269144.1">
    <property type="nucleotide sequence ID" value="XM_016402091.1"/>
</dbReference>
<dbReference type="GO" id="GO:0006559">
    <property type="term" value="P:L-phenylalanine catabolic process"/>
    <property type="evidence" value="ECO:0007669"/>
    <property type="project" value="UniProtKB-UniRule"/>
</dbReference>
<evidence type="ECO:0000256" key="1">
    <source>
        <dbReference type="ARBA" id="ARBA00022723"/>
    </source>
</evidence>
<feature type="binding site" evidence="2">
    <location>
        <position position="105"/>
    </location>
    <ligand>
        <name>Ca(2+)</name>
        <dbReference type="ChEBI" id="CHEBI:29108"/>
    </ligand>
</feature>
<proteinExistence type="inferred from homology"/>
<gene>
    <name evidence="5" type="ORF">PV06_01484</name>
</gene>
<dbReference type="PANTHER" id="PTHR43069:SF2">
    <property type="entry name" value="FUMARYLACETOACETASE"/>
    <property type="match status" value="1"/>
</dbReference>
<dbReference type="OrthoDB" id="9971669at2759"/>
<organism evidence="5 6">
    <name type="scientific">Exophiala oligosperma</name>
    <dbReference type="NCBI Taxonomy" id="215243"/>
    <lineage>
        <taxon>Eukaryota</taxon>
        <taxon>Fungi</taxon>
        <taxon>Dikarya</taxon>
        <taxon>Ascomycota</taxon>
        <taxon>Pezizomycotina</taxon>
        <taxon>Eurotiomycetes</taxon>
        <taxon>Chaetothyriomycetidae</taxon>
        <taxon>Chaetothyriales</taxon>
        <taxon>Herpotrichiellaceae</taxon>
        <taxon>Exophiala</taxon>
    </lineage>
</organism>
<keyword evidence="6" id="KW-1185">Reference proteome</keyword>
<dbReference type="InterPro" id="IPR005959">
    <property type="entry name" value="Fumarylacetoacetase"/>
</dbReference>
<dbReference type="Proteomes" id="UP000053342">
    <property type="component" value="Unassembled WGS sequence"/>
</dbReference>
<dbReference type="Gene3D" id="2.30.30.230">
    <property type="entry name" value="Fumarylacetoacetase, N-terminal domain"/>
    <property type="match status" value="1"/>
</dbReference>
<evidence type="ECO:0000313" key="6">
    <source>
        <dbReference type="Proteomes" id="UP000053342"/>
    </source>
</evidence>
<reference evidence="5 6" key="1">
    <citation type="submission" date="2015-01" db="EMBL/GenBank/DDBJ databases">
        <title>The Genome Sequence of Exophiala oligosperma CBS72588.</title>
        <authorList>
            <consortium name="The Broad Institute Genomics Platform"/>
            <person name="Cuomo C."/>
            <person name="de Hoog S."/>
            <person name="Gorbushina A."/>
            <person name="Stielow B."/>
            <person name="Teixiera M."/>
            <person name="Abouelleil A."/>
            <person name="Chapman S.B."/>
            <person name="Priest M."/>
            <person name="Young S.K."/>
            <person name="Wortman J."/>
            <person name="Nusbaum C."/>
            <person name="Birren B."/>
        </authorList>
    </citation>
    <scope>NUCLEOTIDE SEQUENCE [LARGE SCALE GENOMIC DNA]</scope>
    <source>
        <strain evidence="5 6">CBS 72588</strain>
    </source>
</reference>
<comment type="catalytic activity">
    <reaction evidence="3">
        <text>4-fumarylacetoacetate + H2O = acetoacetate + fumarate + H(+)</text>
        <dbReference type="Rhea" id="RHEA:10244"/>
        <dbReference type="ChEBI" id="CHEBI:13705"/>
        <dbReference type="ChEBI" id="CHEBI:15377"/>
        <dbReference type="ChEBI" id="CHEBI:15378"/>
        <dbReference type="ChEBI" id="CHEBI:18034"/>
        <dbReference type="ChEBI" id="CHEBI:29806"/>
        <dbReference type="EC" id="3.7.1.2"/>
    </reaction>
</comment>
<dbReference type="SUPFAM" id="SSF63433">
    <property type="entry name" value="Fumarylacetoacetate hydrolase, FAH, N-terminal domain"/>
    <property type="match status" value="1"/>
</dbReference>
<dbReference type="InterPro" id="IPR015377">
    <property type="entry name" value="Fumarylacetoacetase_N"/>
</dbReference>
<evidence type="ECO:0000259" key="4">
    <source>
        <dbReference type="Pfam" id="PF09298"/>
    </source>
</evidence>
<dbReference type="Pfam" id="PF09298">
    <property type="entry name" value="FAA_hydrolase_N"/>
    <property type="match status" value="1"/>
</dbReference>
<dbReference type="AlphaFoldDB" id="A0A0D2E0J1"/>
<evidence type="ECO:0000313" key="5">
    <source>
        <dbReference type="EMBL" id="KIW48928.1"/>
    </source>
</evidence>
<comment type="similarity">
    <text evidence="3">Belongs to the FAH family.</text>
</comment>
<keyword evidence="2 3" id="KW-0106">Calcium</keyword>
<keyword evidence="3" id="KW-0460">Magnesium</keyword>
<protein>
    <recommendedName>
        <fullName evidence="3">Fumarylacetoacetase</fullName>
        <ecNumber evidence="3">3.7.1.2</ecNumber>
    </recommendedName>
    <alternativeName>
        <fullName evidence="3">Fumarylacetoacetate hydrolase</fullName>
    </alternativeName>
</protein>
<name>A0A0D2E0J1_9EURO</name>
<keyword evidence="3" id="KW-0585">Phenylalanine catabolism</keyword>
<keyword evidence="3" id="KW-0378">Hydrolase</keyword>
<dbReference type="GO" id="GO:0006572">
    <property type="term" value="P:L-tyrosine catabolic process"/>
    <property type="evidence" value="ECO:0007669"/>
    <property type="project" value="UniProtKB-UniRule"/>
</dbReference>
<dbReference type="VEuPathDB" id="FungiDB:PV06_01484"/>
<comment type="cofactor">
    <cofactor evidence="3">
        <name>Mg(2+)</name>
        <dbReference type="ChEBI" id="CHEBI:18420"/>
    </cofactor>
    <cofactor evidence="3">
        <name>Ca(2+)</name>
        <dbReference type="ChEBI" id="CHEBI:29108"/>
    </cofactor>
</comment>